<dbReference type="AlphaFoldDB" id="A0A7X2ZAN4"/>
<reference evidence="2 3" key="1">
    <citation type="submission" date="2019-11" db="EMBL/GenBank/DDBJ databases">
        <title>Draft genome sequences of five Paenibacillus species of dairy origin.</title>
        <authorList>
            <person name="Olajide A.M."/>
            <person name="Chen S."/>
            <person name="Lapointe G."/>
        </authorList>
    </citation>
    <scope>NUCLEOTIDE SEQUENCE [LARGE SCALE GENOMIC DNA]</scope>
    <source>
        <strain evidence="2 3">2CS3</strain>
    </source>
</reference>
<evidence type="ECO:0000313" key="2">
    <source>
        <dbReference type="EMBL" id="MUG70820.1"/>
    </source>
</evidence>
<keyword evidence="1" id="KW-0812">Transmembrane</keyword>
<name>A0A7X2ZAN4_9BACL</name>
<keyword evidence="1" id="KW-0472">Membrane</keyword>
<protein>
    <recommendedName>
        <fullName evidence="4">O-antigen ligase domain-containing protein</fullName>
    </recommendedName>
</protein>
<dbReference type="RefSeq" id="WP_155614509.1">
    <property type="nucleotide sequence ID" value="NZ_WNZX01000006.1"/>
</dbReference>
<feature type="transmembrane region" description="Helical" evidence="1">
    <location>
        <begin position="391"/>
        <end position="410"/>
    </location>
</feature>
<feature type="transmembrane region" description="Helical" evidence="1">
    <location>
        <begin position="17"/>
        <end position="36"/>
    </location>
</feature>
<evidence type="ECO:0000256" key="1">
    <source>
        <dbReference type="SAM" id="Phobius"/>
    </source>
</evidence>
<evidence type="ECO:0008006" key="4">
    <source>
        <dbReference type="Google" id="ProtNLM"/>
    </source>
</evidence>
<feature type="transmembrane region" description="Helical" evidence="1">
    <location>
        <begin position="181"/>
        <end position="201"/>
    </location>
</feature>
<sequence>MKRYTLFRVYHTSEVKILLSLLVSWIIAAFIGYVVGSRLGGTMLELSIVAVIVIPSLLLALVDSKWLLPYNLAIWVFTPEIRRLYDWSTNEYHSMSLISLTPIVVSMFLVYPLMQLFKSLDTSIKKFLILWGCALGYALVIGLFRNGSSSLYDLANIVGPLLWLAYIFARKPTDDLKHFWILQFVNLALVVALYGIIQYTILPPWDVFWMDGVDMASIGKSEPFEVRVFSTLNSPGPAGVFLSLAAAIMIVDARWRKLWGWMGVLLAVIGSIITLVRAAWMFGFVTILIYIIISNHGNRFKKLFVLLLFFSLVYFILLVLPQGQILLQRFETFGEIQGDESFNDRLSLTKQLLPMLFSNIEGMGLGSMGMATRLQNSGNLSAETGIFDSGIGTIMLTFGVIGTPIILYALCHLAKTLWLEKAQQKTNLEFNRLSISVMLASIVNLLFANSYTSAFGVMIWFIVALGVGNYGYRERDVSKGDLS</sequence>
<comment type="caution">
    <text evidence="2">The sequence shown here is derived from an EMBL/GenBank/DDBJ whole genome shotgun (WGS) entry which is preliminary data.</text>
</comment>
<dbReference type="EMBL" id="WNZX01000006">
    <property type="protein sequence ID" value="MUG70820.1"/>
    <property type="molecule type" value="Genomic_DNA"/>
</dbReference>
<dbReference type="PANTHER" id="PTHR37422:SF13">
    <property type="entry name" value="LIPOPOLYSACCHARIDE BIOSYNTHESIS PROTEIN PA4999-RELATED"/>
    <property type="match status" value="1"/>
</dbReference>
<keyword evidence="3" id="KW-1185">Reference proteome</keyword>
<feature type="transmembrane region" description="Helical" evidence="1">
    <location>
        <begin position="150"/>
        <end position="169"/>
    </location>
</feature>
<feature type="transmembrane region" description="Helical" evidence="1">
    <location>
        <begin position="234"/>
        <end position="251"/>
    </location>
</feature>
<organism evidence="2 3">
    <name type="scientific">Paenibacillus validus</name>
    <dbReference type="NCBI Taxonomy" id="44253"/>
    <lineage>
        <taxon>Bacteria</taxon>
        <taxon>Bacillati</taxon>
        <taxon>Bacillota</taxon>
        <taxon>Bacilli</taxon>
        <taxon>Bacillales</taxon>
        <taxon>Paenibacillaceae</taxon>
        <taxon>Paenibacillus</taxon>
    </lineage>
</organism>
<feature type="transmembrane region" description="Helical" evidence="1">
    <location>
        <begin position="92"/>
        <end position="114"/>
    </location>
</feature>
<evidence type="ECO:0000313" key="3">
    <source>
        <dbReference type="Proteomes" id="UP000450917"/>
    </source>
</evidence>
<keyword evidence="1" id="KW-1133">Transmembrane helix</keyword>
<dbReference type="InterPro" id="IPR051533">
    <property type="entry name" value="WaaL-like"/>
</dbReference>
<feature type="transmembrane region" description="Helical" evidence="1">
    <location>
        <begin position="258"/>
        <end position="291"/>
    </location>
</feature>
<proteinExistence type="predicted"/>
<feature type="transmembrane region" description="Helical" evidence="1">
    <location>
        <begin position="126"/>
        <end position="144"/>
    </location>
</feature>
<accession>A0A7X2ZAN4</accession>
<feature type="transmembrane region" description="Helical" evidence="1">
    <location>
        <begin position="43"/>
        <end position="62"/>
    </location>
</feature>
<gene>
    <name evidence="2" type="ORF">GNP93_09025</name>
</gene>
<feature type="transmembrane region" description="Helical" evidence="1">
    <location>
        <begin position="303"/>
        <end position="320"/>
    </location>
</feature>
<dbReference type="PANTHER" id="PTHR37422">
    <property type="entry name" value="TEICHURONIC ACID BIOSYNTHESIS PROTEIN TUAE"/>
    <property type="match status" value="1"/>
</dbReference>
<dbReference type="Proteomes" id="UP000450917">
    <property type="component" value="Unassembled WGS sequence"/>
</dbReference>